<dbReference type="AlphaFoldDB" id="A0A2M9YQ14"/>
<gene>
    <name evidence="2" type="ORF">CH376_16940</name>
    <name evidence="1" type="ORF">CH380_08555</name>
</gene>
<dbReference type="Proteomes" id="UP000232188">
    <property type="component" value="Unassembled WGS sequence"/>
</dbReference>
<dbReference type="Pfam" id="PF07600">
    <property type="entry name" value="DUF1564"/>
    <property type="match status" value="1"/>
</dbReference>
<evidence type="ECO:0008006" key="5">
    <source>
        <dbReference type="Google" id="ProtNLM"/>
    </source>
</evidence>
<evidence type="ECO:0000313" key="1">
    <source>
        <dbReference type="EMBL" id="PJZ53634.1"/>
    </source>
</evidence>
<sequence>MSEQNKKTDKFFHERKLRDSRRSGYFTADLYVPFQLYSYALERIQKNKSLSAYLEILLKEYREQMIQIKRPHSLERTSYQRKSQDLKRLSFRPKEKDWAELRTIARYLGISMCKTFVHFF</sequence>
<proteinExistence type="predicted"/>
<reference evidence="3 4" key="1">
    <citation type="submission" date="2017-07" db="EMBL/GenBank/DDBJ databases">
        <title>Leptospira spp. isolated from tropical soils.</title>
        <authorList>
            <person name="Thibeaux R."/>
            <person name="Iraola G."/>
            <person name="Ferres I."/>
            <person name="Bierque E."/>
            <person name="Girault D."/>
            <person name="Soupe-Gilbert M.-E."/>
            <person name="Picardeau M."/>
            <person name="Goarant C."/>
        </authorList>
    </citation>
    <scope>NUCLEOTIDE SEQUENCE [LARGE SCALE GENOMIC DNA]</scope>
    <source>
        <strain evidence="1 4">FH2-B-C1</strain>
        <strain evidence="2 3">FH2-B-D1</strain>
    </source>
</reference>
<keyword evidence="3" id="KW-1185">Reference proteome</keyword>
<evidence type="ECO:0000313" key="4">
    <source>
        <dbReference type="Proteomes" id="UP000232188"/>
    </source>
</evidence>
<dbReference type="InterPro" id="IPR011458">
    <property type="entry name" value="DUF1564"/>
</dbReference>
<organism evidence="1 4">
    <name type="scientific">Leptospira adleri</name>
    <dbReference type="NCBI Taxonomy" id="2023186"/>
    <lineage>
        <taxon>Bacteria</taxon>
        <taxon>Pseudomonadati</taxon>
        <taxon>Spirochaetota</taxon>
        <taxon>Spirochaetia</taxon>
        <taxon>Leptospirales</taxon>
        <taxon>Leptospiraceae</taxon>
        <taxon>Leptospira</taxon>
    </lineage>
</organism>
<dbReference type="RefSeq" id="WP_100785328.1">
    <property type="nucleotide sequence ID" value="NZ_NPDU01000052.1"/>
</dbReference>
<name>A0A2M9YQ14_9LEPT</name>
<comment type="caution">
    <text evidence="1">The sequence shown here is derived from an EMBL/GenBank/DDBJ whole genome shotgun (WGS) entry which is preliminary data.</text>
</comment>
<evidence type="ECO:0000313" key="2">
    <source>
        <dbReference type="EMBL" id="PJZ60704.1"/>
    </source>
</evidence>
<dbReference type="Proteomes" id="UP000232149">
    <property type="component" value="Unassembled WGS sequence"/>
</dbReference>
<dbReference type="EMBL" id="NPDU01000052">
    <property type="protein sequence ID" value="PJZ60704.1"/>
    <property type="molecule type" value="Genomic_DNA"/>
</dbReference>
<evidence type="ECO:0000313" key="3">
    <source>
        <dbReference type="Proteomes" id="UP000232149"/>
    </source>
</evidence>
<accession>A0A2M9YQ14</accession>
<protein>
    <recommendedName>
        <fullName evidence="5">DUF1564 family protein</fullName>
    </recommendedName>
</protein>
<dbReference type="EMBL" id="NPDV01000006">
    <property type="protein sequence ID" value="PJZ53634.1"/>
    <property type="molecule type" value="Genomic_DNA"/>
</dbReference>